<keyword evidence="3" id="KW-1185">Reference proteome</keyword>
<evidence type="ECO:0000313" key="2">
    <source>
        <dbReference type="EMBL" id="CAF1519510.1"/>
    </source>
</evidence>
<dbReference type="OrthoDB" id="10072194at2759"/>
<dbReference type="EMBL" id="CAJNOR010004234">
    <property type="protein sequence ID" value="CAF1486288.1"/>
    <property type="molecule type" value="Genomic_DNA"/>
</dbReference>
<dbReference type="Proteomes" id="UP000663852">
    <property type="component" value="Unassembled WGS sequence"/>
</dbReference>
<name>A0A815S883_ADIRI</name>
<sequence length="435" mass="48054">MSYRYVYPNGAATVAAAPPVNGYGVDPSMLSGYPAAVTTNMYDNHRGGYKSYSPGSFSSDSESADEYEYRGRMITREKRCPRDVVRAPTPPPIIKRVVERAPTPEAPVMERVIIRPQAQEIVERVIEQPRTPPPRIIQKEMQEEAPPPIVRTRVIKVDRPLRSGYSQPGSPFGNPCNGLPSFSNGVMGGANPYRAHSIAGSTGRPVAYHANLDNDPSFSSASSFEYAQPVPMGAPMPQGTTTMMMMPNSQQVQSMGVLQPQQMQAMGMMQQQPVQSMTVMQQQPVQSMGLMHQQPAQSMGLMQQQPVQSMGYMQQQPVQSMGLMQQQPVQSMGYMQQQPVQQQVVYRPVQIQSSMQQLAAPQSIPPIPSNYLPQTFMYPTAHQGMSYGYRPMMQQARMIPSGMPMAGSGNTLGTPPTTYQHQAPIFNPLSQQLVY</sequence>
<gene>
    <name evidence="2" type="ORF">EDS130_LOCUS43780</name>
    <name evidence="1" type="ORF">XAT740_LOCUS38826</name>
</gene>
<dbReference type="EMBL" id="CAJNOJ010000758">
    <property type="protein sequence ID" value="CAF1519510.1"/>
    <property type="molecule type" value="Genomic_DNA"/>
</dbReference>
<dbReference type="Proteomes" id="UP000663828">
    <property type="component" value="Unassembled WGS sequence"/>
</dbReference>
<accession>A0A815S883</accession>
<protein>
    <submittedName>
        <fullName evidence="1">Uncharacterized protein</fullName>
    </submittedName>
</protein>
<reference evidence="1" key="1">
    <citation type="submission" date="2021-02" db="EMBL/GenBank/DDBJ databases">
        <authorList>
            <person name="Nowell W R."/>
        </authorList>
    </citation>
    <scope>NUCLEOTIDE SEQUENCE</scope>
</reference>
<proteinExistence type="predicted"/>
<organism evidence="1 3">
    <name type="scientific">Adineta ricciae</name>
    <name type="common">Rotifer</name>
    <dbReference type="NCBI Taxonomy" id="249248"/>
    <lineage>
        <taxon>Eukaryota</taxon>
        <taxon>Metazoa</taxon>
        <taxon>Spiralia</taxon>
        <taxon>Gnathifera</taxon>
        <taxon>Rotifera</taxon>
        <taxon>Eurotatoria</taxon>
        <taxon>Bdelloidea</taxon>
        <taxon>Adinetida</taxon>
        <taxon>Adinetidae</taxon>
        <taxon>Adineta</taxon>
    </lineage>
</organism>
<comment type="caution">
    <text evidence="1">The sequence shown here is derived from an EMBL/GenBank/DDBJ whole genome shotgun (WGS) entry which is preliminary data.</text>
</comment>
<evidence type="ECO:0000313" key="1">
    <source>
        <dbReference type="EMBL" id="CAF1486288.1"/>
    </source>
</evidence>
<dbReference type="AlphaFoldDB" id="A0A815S883"/>
<evidence type="ECO:0000313" key="3">
    <source>
        <dbReference type="Proteomes" id="UP000663828"/>
    </source>
</evidence>